<reference evidence="6 7" key="1">
    <citation type="submission" date="2016-11" db="EMBL/GenBank/DDBJ databases">
        <authorList>
            <person name="Jaros S."/>
            <person name="Januszkiewicz K."/>
            <person name="Wedrychowicz H."/>
        </authorList>
    </citation>
    <scope>NUCLEOTIDE SEQUENCE [LARGE SCALE GENOMIC DNA]</scope>
    <source>
        <strain evidence="6">NVI 5450</strain>
    </source>
</reference>
<dbReference type="GO" id="GO:0016020">
    <property type="term" value="C:membrane"/>
    <property type="evidence" value="ECO:0007669"/>
    <property type="project" value="UniProtKB-SubCell"/>
</dbReference>
<evidence type="ECO:0000256" key="3">
    <source>
        <dbReference type="ARBA" id="ARBA00022692"/>
    </source>
</evidence>
<evidence type="ECO:0000256" key="4">
    <source>
        <dbReference type="ARBA" id="ARBA00022989"/>
    </source>
</evidence>
<dbReference type="OrthoDB" id="4167046at2"/>
<evidence type="ECO:0000256" key="2">
    <source>
        <dbReference type="ARBA" id="ARBA00007362"/>
    </source>
</evidence>
<keyword evidence="3" id="KW-0812">Transmembrane</keyword>
<dbReference type="RefSeq" id="WP_045111621.1">
    <property type="nucleotide sequence ID" value="NZ_FPLD01000054.1"/>
</dbReference>
<organism evidence="6 7">
    <name type="scientific">Moritella viscosa</name>
    <dbReference type="NCBI Taxonomy" id="80854"/>
    <lineage>
        <taxon>Bacteria</taxon>
        <taxon>Pseudomonadati</taxon>
        <taxon>Pseudomonadota</taxon>
        <taxon>Gammaproteobacteria</taxon>
        <taxon>Alteromonadales</taxon>
        <taxon>Moritellaceae</taxon>
        <taxon>Moritella</taxon>
    </lineage>
</organism>
<dbReference type="HOGENOM" id="CLU_033863_4_4_6"/>
<dbReference type="Gene3D" id="1.10.3730.20">
    <property type="match status" value="1"/>
</dbReference>
<dbReference type="PATRIC" id="fig|80854.5.peg.3829"/>
<dbReference type="AlphaFoldDB" id="A0A090KCE5"/>
<dbReference type="Pfam" id="PF00892">
    <property type="entry name" value="EamA"/>
    <property type="match status" value="2"/>
</dbReference>
<evidence type="ECO:0000256" key="5">
    <source>
        <dbReference type="ARBA" id="ARBA00023136"/>
    </source>
</evidence>
<dbReference type="PANTHER" id="PTHR32322:SF2">
    <property type="entry name" value="EAMA DOMAIN-CONTAINING PROTEIN"/>
    <property type="match status" value="1"/>
</dbReference>
<dbReference type="Proteomes" id="UP000183794">
    <property type="component" value="Unassembled WGS sequence"/>
</dbReference>
<dbReference type="KEGG" id="mvs:MVIS_3619"/>
<keyword evidence="4" id="KW-1133">Transmembrane helix</keyword>
<dbReference type="InterPro" id="IPR000620">
    <property type="entry name" value="EamA_dom"/>
</dbReference>
<protein>
    <submittedName>
        <fullName evidence="6">Putative membrane protein</fullName>
    </submittedName>
</protein>
<keyword evidence="5" id="KW-0472">Membrane</keyword>
<dbReference type="InterPro" id="IPR037185">
    <property type="entry name" value="EmrE-like"/>
</dbReference>
<dbReference type="STRING" id="80854.MVIS_3619"/>
<comment type="subcellular location">
    <subcellularLocation>
        <location evidence="1">Membrane</location>
        <topology evidence="1">Multi-pass membrane protein</topology>
    </subcellularLocation>
</comment>
<dbReference type="PANTHER" id="PTHR32322">
    <property type="entry name" value="INNER MEMBRANE TRANSPORTER"/>
    <property type="match status" value="1"/>
</dbReference>
<evidence type="ECO:0000313" key="6">
    <source>
        <dbReference type="EMBL" id="SGY97389.1"/>
    </source>
</evidence>
<gene>
    <name evidence="6" type="ORF">NVI5450_1942</name>
</gene>
<comment type="similarity">
    <text evidence="2">Belongs to the EamA transporter family.</text>
</comment>
<dbReference type="InterPro" id="IPR050638">
    <property type="entry name" value="AA-Vitamin_Transporters"/>
</dbReference>
<evidence type="ECO:0000313" key="7">
    <source>
        <dbReference type="Proteomes" id="UP000183794"/>
    </source>
</evidence>
<evidence type="ECO:0000256" key="1">
    <source>
        <dbReference type="ARBA" id="ARBA00004141"/>
    </source>
</evidence>
<dbReference type="SUPFAM" id="SSF103481">
    <property type="entry name" value="Multidrug resistance efflux transporter EmrE"/>
    <property type="match status" value="2"/>
</dbReference>
<accession>A0A090KCE5</accession>
<proteinExistence type="inferred from homology"/>
<sequence length="297" mass="32604">MYFLLPLLTVIIWSGNSIVNILSTNVIAPETISFYRWFIALMTLTPFLIKPVWKKRQAIKPYLPKLAFLALLGMAINQSLAYFAAATTTATHMTLIFALVPLLSLMFSVPLLGISLTKKALLGAAISMTGLVYMLSHGQISSLLSEGVNIGDTYMLIAASSYALYGILLKRWRLPFNNWIALYVQMVFAVIILIPVLTYNGQVSLSSKSLPLVLYAAIPTSILAAWLWMQSIHYLGADKTAMFMNLLPVFTAIMATFILNEQLSSEQFIGGTLVLAGVIMTQLKSKNVAGKVVTIPS</sequence>
<name>A0A090KCE5_9GAMM</name>
<dbReference type="EMBL" id="FPLD01000054">
    <property type="protein sequence ID" value="SGY97389.1"/>
    <property type="molecule type" value="Genomic_DNA"/>
</dbReference>